<evidence type="ECO:0000313" key="2">
    <source>
        <dbReference type="Proteomes" id="UP000287166"/>
    </source>
</evidence>
<dbReference type="RefSeq" id="XP_027613297.1">
    <property type="nucleotide sequence ID" value="XM_027757496.1"/>
</dbReference>
<evidence type="ECO:0000313" key="1">
    <source>
        <dbReference type="EMBL" id="GBE82384.1"/>
    </source>
</evidence>
<reference evidence="1 2" key="1">
    <citation type="journal article" date="2018" name="Sci. Rep.">
        <title>Genome sequence of the cauliflower mushroom Sparassis crispa (Hanabiratake) and its association with beneficial usage.</title>
        <authorList>
            <person name="Kiyama R."/>
            <person name="Furutani Y."/>
            <person name="Kawaguchi K."/>
            <person name="Nakanishi T."/>
        </authorList>
    </citation>
    <scope>NUCLEOTIDE SEQUENCE [LARGE SCALE GENOMIC DNA]</scope>
</reference>
<sequence>MRPSFPRLVRIIPRSQLVTQEARPLPEPERSDIKRTPLIELLQQRQASAGSHYPSNIRIEPVLTKATFKDVPKDIREELKTHLKER</sequence>
<dbReference type="Proteomes" id="UP000287166">
    <property type="component" value="Unassembled WGS sequence"/>
</dbReference>
<comment type="caution">
    <text evidence="1">The sequence shown here is derived from an EMBL/GenBank/DDBJ whole genome shotgun (WGS) entry which is preliminary data.</text>
</comment>
<keyword evidence="2" id="KW-1185">Reference proteome</keyword>
<dbReference type="InParanoid" id="A0A401GJP6"/>
<protein>
    <submittedName>
        <fullName evidence="1">Uncharacterized protein</fullName>
    </submittedName>
</protein>
<dbReference type="OrthoDB" id="3237970at2759"/>
<gene>
    <name evidence="1" type="ORF">SCP_0407680</name>
</gene>
<dbReference type="AlphaFoldDB" id="A0A401GJP6"/>
<name>A0A401GJP6_9APHY</name>
<proteinExistence type="predicted"/>
<accession>A0A401GJP6</accession>
<dbReference type="GeneID" id="38779301"/>
<dbReference type="EMBL" id="BFAD01000004">
    <property type="protein sequence ID" value="GBE82384.1"/>
    <property type="molecule type" value="Genomic_DNA"/>
</dbReference>
<organism evidence="1 2">
    <name type="scientific">Sparassis crispa</name>
    <dbReference type="NCBI Taxonomy" id="139825"/>
    <lineage>
        <taxon>Eukaryota</taxon>
        <taxon>Fungi</taxon>
        <taxon>Dikarya</taxon>
        <taxon>Basidiomycota</taxon>
        <taxon>Agaricomycotina</taxon>
        <taxon>Agaricomycetes</taxon>
        <taxon>Polyporales</taxon>
        <taxon>Sparassidaceae</taxon>
        <taxon>Sparassis</taxon>
    </lineage>
</organism>